<accession>A0A8H7YMA1</accession>
<dbReference type="VEuPathDB" id="FungiDB:I7I52_05251"/>
<gene>
    <name evidence="2" type="ORF">I7I52_05251</name>
</gene>
<organism evidence="2 3">
    <name type="scientific">Ajellomyces capsulatus</name>
    <name type="common">Darling's disease fungus</name>
    <name type="synonym">Histoplasma capsulatum</name>
    <dbReference type="NCBI Taxonomy" id="5037"/>
    <lineage>
        <taxon>Eukaryota</taxon>
        <taxon>Fungi</taxon>
        <taxon>Dikarya</taxon>
        <taxon>Ascomycota</taxon>
        <taxon>Pezizomycotina</taxon>
        <taxon>Eurotiomycetes</taxon>
        <taxon>Eurotiomycetidae</taxon>
        <taxon>Onygenales</taxon>
        <taxon>Ajellomycetaceae</taxon>
        <taxon>Histoplasma</taxon>
    </lineage>
</organism>
<dbReference type="Proteomes" id="UP000670092">
    <property type="component" value="Unassembled WGS sequence"/>
</dbReference>
<evidence type="ECO:0000313" key="2">
    <source>
        <dbReference type="EMBL" id="KAG5293811.1"/>
    </source>
</evidence>
<sequence length="106" mass="11998">MYGPPFAQTGWHFGVWELRCPDFAVLWALHPSDSITLISTKRLNNHPECSNSANKSYLTHFTRNEVATRCGMKGNPITISTGNQRTNRDVVNPKSSITSEEQHHFL</sequence>
<dbReference type="AlphaFoldDB" id="A0A8H7YMA1"/>
<reference evidence="2 3" key="1">
    <citation type="submission" date="2021-01" db="EMBL/GenBank/DDBJ databases">
        <title>Chromosome-level genome assembly of a human fungal pathogen reveals clustering of transcriptionally co-regulated genes.</title>
        <authorList>
            <person name="Voorhies M."/>
            <person name="Cohen S."/>
            <person name="Shea T.P."/>
            <person name="Petrus S."/>
            <person name="Munoz J.F."/>
            <person name="Poplawski S."/>
            <person name="Goldman W.E."/>
            <person name="Michael T."/>
            <person name="Cuomo C.A."/>
            <person name="Sil A."/>
            <person name="Beyhan S."/>
        </authorList>
    </citation>
    <scope>NUCLEOTIDE SEQUENCE [LARGE SCALE GENOMIC DNA]</scope>
    <source>
        <strain evidence="2 3">G184AR</strain>
    </source>
</reference>
<proteinExistence type="predicted"/>
<dbReference type="EMBL" id="JAEVHI010000004">
    <property type="protein sequence ID" value="KAG5293811.1"/>
    <property type="molecule type" value="Genomic_DNA"/>
</dbReference>
<evidence type="ECO:0000313" key="3">
    <source>
        <dbReference type="Proteomes" id="UP000670092"/>
    </source>
</evidence>
<comment type="caution">
    <text evidence="2">The sequence shown here is derived from an EMBL/GenBank/DDBJ whole genome shotgun (WGS) entry which is preliminary data.</text>
</comment>
<feature type="region of interest" description="Disordered" evidence="1">
    <location>
        <begin position="73"/>
        <end position="106"/>
    </location>
</feature>
<name>A0A8H7YMA1_AJECA</name>
<protein>
    <submittedName>
        <fullName evidence="2">Uncharacterized protein</fullName>
    </submittedName>
</protein>
<evidence type="ECO:0000256" key="1">
    <source>
        <dbReference type="SAM" id="MobiDB-lite"/>
    </source>
</evidence>